<sequence length="117" mass="12757">MDFRFSPASSETWGSMDIRILFLCSVPPHRTTGVLAVGENCVTWLRFPFKSGVGVIFLATGNVGLPSNDLPEAVLSSSRPRITMSAAQPSKAGKAVDPVSINAIQAETIRKEIRYYR</sequence>
<reference evidence="1 2" key="1">
    <citation type="journal article" name="Sci. Rep.">
        <title>Genome-scale phylogenetic analyses confirm Olpidium as the closest living zoosporic fungus to the non-flagellated, terrestrial fungi.</title>
        <authorList>
            <person name="Chang Y."/>
            <person name="Rochon D."/>
            <person name="Sekimoto S."/>
            <person name="Wang Y."/>
            <person name="Chovatia M."/>
            <person name="Sandor L."/>
            <person name="Salamov A."/>
            <person name="Grigoriev I.V."/>
            <person name="Stajich J.E."/>
            <person name="Spatafora J.W."/>
        </authorList>
    </citation>
    <scope>NUCLEOTIDE SEQUENCE [LARGE SCALE GENOMIC DNA]</scope>
    <source>
        <strain evidence="1">S191</strain>
    </source>
</reference>
<accession>A0A8H7ZLJ4</accession>
<evidence type="ECO:0000313" key="1">
    <source>
        <dbReference type="EMBL" id="KAG5455445.1"/>
    </source>
</evidence>
<evidence type="ECO:0000313" key="2">
    <source>
        <dbReference type="Proteomes" id="UP000673691"/>
    </source>
</evidence>
<proteinExistence type="predicted"/>
<feature type="non-terminal residue" evidence="1">
    <location>
        <position position="117"/>
    </location>
</feature>
<comment type="caution">
    <text evidence="1">The sequence shown here is derived from an EMBL/GenBank/DDBJ whole genome shotgun (WGS) entry which is preliminary data.</text>
</comment>
<dbReference type="AlphaFoldDB" id="A0A8H7ZLJ4"/>
<gene>
    <name evidence="1" type="ORF">BJ554DRAFT_5137</name>
</gene>
<name>A0A8H7ZLJ4_9FUNG</name>
<dbReference type="Proteomes" id="UP000673691">
    <property type="component" value="Unassembled WGS sequence"/>
</dbReference>
<dbReference type="EMBL" id="JAEFCI010013369">
    <property type="protein sequence ID" value="KAG5455445.1"/>
    <property type="molecule type" value="Genomic_DNA"/>
</dbReference>
<protein>
    <submittedName>
        <fullName evidence="1">Uncharacterized protein</fullName>
    </submittedName>
</protein>
<organism evidence="1 2">
    <name type="scientific">Olpidium bornovanus</name>
    <dbReference type="NCBI Taxonomy" id="278681"/>
    <lineage>
        <taxon>Eukaryota</taxon>
        <taxon>Fungi</taxon>
        <taxon>Fungi incertae sedis</taxon>
        <taxon>Olpidiomycota</taxon>
        <taxon>Olpidiomycotina</taxon>
        <taxon>Olpidiomycetes</taxon>
        <taxon>Olpidiales</taxon>
        <taxon>Olpidiaceae</taxon>
        <taxon>Olpidium</taxon>
    </lineage>
</organism>
<keyword evidence="2" id="KW-1185">Reference proteome</keyword>